<accession>A0AAV7M3U6</accession>
<comment type="caution">
    <text evidence="2">The sequence shown here is derived from an EMBL/GenBank/DDBJ whole genome shotgun (WGS) entry which is preliminary data.</text>
</comment>
<dbReference type="AlphaFoldDB" id="A0AAV7M3U6"/>
<sequence>MSRQAPHTALDAHRAAAPPRKTLSPLIPSQDQQAMGGVPTPVGPGHKQVEHSNRGHSLSPPTCRKTREPVLVAHPDLRRGTQAQEARARSSAPVGQGVGHRLDAAAQDVIAEVLGACQHTQDRLAQIVTTLEQSQRMQLEHHQQAMKQWKEHNATMATIAGALLQLVNKRSDTHTGQEAPTTGLDKQHQLSQAAETAQEKPSQESQGPTMSPQVASQQAPKRSLRPRYGTGNPAKNNPLPTIDTAATAKQPTHSFTNCT</sequence>
<feature type="compositionally biased region" description="Polar residues" evidence="1">
    <location>
        <begin position="203"/>
        <end position="220"/>
    </location>
</feature>
<dbReference type="EMBL" id="JANPWB010000014">
    <property type="protein sequence ID" value="KAJ1098137.1"/>
    <property type="molecule type" value="Genomic_DNA"/>
</dbReference>
<proteinExistence type="predicted"/>
<evidence type="ECO:0000313" key="3">
    <source>
        <dbReference type="Proteomes" id="UP001066276"/>
    </source>
</evidence>
<feature type="region of interest" description="Disordered" evidence="1">
    <location>
        <begin position="1"/>
        <end position="64"/>
    </location>
</feature>
<reference evidence="2" key="1">
    <citation type="journal article" date="2022" name="bioRxiv">
        <title>Sequencing and chromosome-scale assembly of the giantPleurodeles waltlgenome.</title>
        <authorList>
            <person name="Brown T."/>
            <person name="Elewa A."/>
            <person name="Iarovenko S."/>
            <person name="Subramanian E."/>
            <person name="Araus A.J."/>
            <person name="Petzold A."/>
            <person name="Susuki M."/>
            <person name="Suzuki K.-i.T."/>
            <person name="Hayashi T."/>
            <person name="Toyoda A."/>
            <person name="Oliveira C."/>
            <person name="Osipova E."/>
            <person name="Leigh N.D."/>
            <person name="Simon A."/>
            <person name="Yun M.H."/>
        </authorList>
    </citation>
    <scope>NUCLEOTIDE SEQUENCE</scope>
    <source>
        <strain evidence="2">20211129_DDA</strain>
        <tissue evidence="2">Liver</tissue>
    </source>
</reference>
<dbReference type="Proteomes" id="UP001066276">
    <property type="component" value="Chromosome 10"/>
</dbReference>
<evidence type="ECO:0000313" key="2">
    <source>
        <dbReference type="EMBL" id="KAJ1098137.1"/>
    </source>
</evidence>
<name>A0AAV7M3U6_PLEWA</name>
<organism evidence="2 3">
    <name type="scientific">Pleurodeles waltl</name>
    <name type="common">Iberian ribbed newt</name>
    <dbReference type="NCBI Taxonomy" id="8319"/>
    <lineage>
        <taxon>Eukaryota</taxon>
        <taxon>Metazoa</taxon>
        <taxon>Chordata</taxon>
        <taxon>Craniata</taxon>
        <taxon>Vertebrata</taxon>
        <taxon>Euteleostomi</taxon>
        <taxon>Amphibia</taxon>
        <taxon>Batrachia</taxon>
        <taxon>Caudata</taxon>
        <taxon>Salamandroidea</taxon>
        <taxon>Salamandridae</taxon>
        <taxon>Pleurodelinae</taxon>
        <taxon>Pleurodeles</taxon>
    </lineage>
</organism>
<protein>
    <submittedName>
        <fullName evidence="2">Uncharacterized protein</fullName>
    </submittedName>
</protein>
<feature type="region of interest" description="Disordered" evidence="1">
    <location>
        <begin position="172"/>
        <end position="259"/>
    </location>
</feature>
<gene>
    <name evidence="2" type="ORF">NDU88_003253</name>
</gene>
<feature type="compositionally biased region" description="Polar residues" evidence="1">
    <location>
        <begin position="247"/>
        <end position="259"/>
    </location>
</feature>
<evidence type="ECO:0000256" key="1">
    <source>
        <dbReference type="SAM" id="MobiDB-lite"/>
    </source>
</evidence>
<keyword evidence="3" id="KW-1185">Reference proteome</keyword>